<dbReference type="Proteomes" id="UP000565576">
    <property type="component" value="Unassembled WGS sequence"/>
</dbReference>
<dbReference type="AlphaFoldDB" id="A0A7X0IQV8"/>
<dbReference type="CDD" id="cd04301">
    <property type="entry name" value="NAT_SF"/>
    <property type="match status" value="1"/>
</dbReference>
<dbReference type="GO" id="GO:0016747">
    <property type="term" value="F:acyltransferase activity, transferring groups other than amino-acyl groups"/>
    <property type="evidence" value="ECO:0007669"/>
    <property type="project" value="InterPro"/>
</dbReference>
<keyword evidence="4" id="KW-0687">Ribonucleoprotein</keyword>
<dbReference type="SUPFAM" id="SSF55729">
    <property type="entry name" value="Acyl-CoA N-acyltransferases (Nat)"/>
    <property type="match status" value="1"/>
</dbReference>
<dbReference type="InterPro" id="IPR016181">
    <property type="entry name" value="Acyl_CoA_acyltransferase"/>
</dbReference>
<evidence type="ECO:0000256" key="1">
    <source>
        <dbReference type="ARBA" id="ARBA00022679"/>
    </source>
</evidence>
<dbReference type="PROSITE" id="PS51186">
    <property type="entry name" value="GNAT"/>
    <property type="match status" value="1"/>
</dbReference>
<name>A0A7X0IQV8_9HYPH</name>
<evidence type="ECO:0000256" key="2">
    <source>
        <dbReference type="ARBA" id="ARBA00023315"/>
    </source>
</evidence>
<dbReference type="InterPro" id="IPR000182">
    <property type="entry name" value="GNAT_dom"/>
</dbReference>
<sequence>MVTRWRATDIETFRCLPWAVHPTAGDLCAETLAESRNAVCVAFRLDAVFVCIFSAGHIMKNLNISMRAYEQAADLQALSAIWFGASHRAHAFIGRERLLEQRILIETQYLPSAGTWVACYQGKPAGFISLLDTFIGGLFVAPDYQGHGIGRLLVAHALKLKGKLRLEVYTENARAFSFYKSLGFEELSRRAEDDEGPPFENADMLLKG</sequence>
<dbReference type="EMBL" id="JACHBG010000005">
    <property type="protein sequence ID" value="MBB6485486.1"/>
    <property type="molecule type" value="Genomic_DNA"/>
</dbReference>
<keyword evidence="2" id="KW-0012">Acyltransferase</keyword>
<keyword evidence="4" id="KW-0689">Ribosomal protein</keyword>
<comment type="caution">
    <text evidence="4">The sequence shown here is derived from an EMBL/GenBank/DDBJ whole genome shotgun (WGS) entry which is preliminary data.</text>
</comment>
<keyword evidence="1" id="KW-0808">Transferase</keyword>
<dbReference type="PANTHER" id="PTHR43800:SF1">
    <property type="entry name" value="PEPTIDYL-LYSINE N-ACETYLTRANSFERASE YJAB"/>
    <property type="match status" value="1"/>
</dbReference>
<gene>
    <name evidence="4" type="ORF">GGD46_002774</name>
</gene>
<dbReference type="Pfam" id="PF13508">
    <property type="entry name" value="Acetyltransf_7"/>
    <property type="match status" value="1"/>
</dbReference>
<evidence type="ECO:0000313" key="4">
    <source>
        <dbReference type="EMBL" id="MBB6485486.1"/>
    </source>
</evidence>
<evidence type="ECO:0000313" key="5">
    <source>
        <dbReference type="Proteomes" id="UP000565576"/>
    </source>
</evidence>
<organism evidence="4 5">
    <name type="scientific">Rhizobium lusitanum</name>
    <dbReference type="NCBI Taxonomy" id="293958"/>
    <lineage>
        <taxon>Bacteria</taxon>
        <taxon>Pseudomonadati</taxon>
        <taxon>Pseudomonadota</taxon>
        <taxon>Alphaproteobacteria</taxon>
        <taxon>Hyphomicrobiales</taxon>
        <taxon>Rhizobiaceae</taxon>
        <taxon>Rhizobium/Agrobacterium group</taxon>
        <taxon>Rhizobium</taxon>
    </lineage>
</organism>
<reference evidence="4 5" key="1">
    <citation type="submission" date="2020-08" db="EMBL/GenBank/DDBJ databases">
        <title>Genomic Encyclopedia of Type Strains, Phase IV (KMG-V): Genome sequencing to study the core and pangenomes of soil and plant-associated prokaryotes.</title>
        <authorList>
            <person name="Whitman W."/>
        </authorList>
    </citation>
    <scope>NUCLEOTIDE SEQUENCE [LARGE SCALE GENOMIC DNA]</scope>
    <source>
        <strain evidence="4 5">SEMIA 4060</strain>
    </source>
</reference>
<accession>A0A7X0IQV8</accession>
<dbReference type="Gene3D" id="3.40.630.30">
    <property type="match status" value="1"/>
</dbReference>
<evidence type="ECO:0000259" key="3">
    <source>
        <dbReference type="PROSITE" id="PS51186"/>
    </source>
</evidence>
<proteinExistence type="predicted"/>
<dbReference type="GO" id="GO:0005840">
    <property type="term" value="C:ribosome"/>
    <property type="evidence" value="ECO:0007669"/>
    <property type="project" value="UniProtKB-KW"/>
</dbReference>
<dbReference type="PANTHER" id="PTHR43800">
    <property type="entry name" value="PEPTIDYL-LYSINE N-ACETYLTRANSFERASE YJAB"/>
    <property type="match status" value="1"/>
</dbReference>
<feature type="domain" description="N-acetyltransferase" evidence="3">
    <location>
        <begin position="64"/>
        <end position="206"/>
    </location>
</feature>
<protein>
    <submittedName>
        <fullName evidence="4">Ribosomal protein S18 acetylase RimI-like enzyme</fullName>
    </submittedName>
</protein>
<dbReference type="RefSeq" id="WP_313206297.1">
    <property type="nucleotide sequence ID" value="NZ_JACHBG010000005.1"/>
</dbReference>